<accession>A0A9J6EW88</accession>
<dbReference type="EMBL" id="JABSTU010000001">
    <property type="protein sequence ID" value="KAH8038400.1"/>
    <property type="molecule type" value="Genomic_DNA"/>
</dbReference>
<gene>
    <name evidence="3" type="ORF">HPB51_001514</name>
</gene>
<feature type="compositionally biased region" description="Low complexity" evidence="1">
    <location>
        <begin position="208"/>
        <end position="239"/>
    </location>
</feature>
<feature type="transmembrane region" description="Helical" evidence="2">
    <location>
        <begin position="20"/>
        <end position="38"/>
    </location>
</feature>
<feature type="compositionally biased region" description="Basic and acidic residues" evidence="1">
    <location>
        <begin position="86"/>
        <end position="123"/>
    </location>
</feature>
<evidence type="ECO:0000313" key="3">
    <source>
        <dbReference type="EMBL" id="KAH8038400.1"/>
    </source>
</evidence>
<keyword evidence="4" id="KW-1185">Reference proteome</keyword>
<comment type="caution">
    <text evidence="3">The sequence shown here is derived from an EMBL/GenBank/DDBJ whole genome shotgun (WGS) entry which is preliminary data.</text>
</comment>
<dbReference type="Proteomes" id="UP000821866">
    <property type="component" value="Chromosome 1"/>
</dbReference>
<evidence type="ECO:0000313" key="4">
    <source>
        <dbReference type="Proteomes" id="UP000821866"/>
    </source>
</evidence>
<feature type="compositionally biased region" description="Basic residues" evidence="1">
    <location>
        <begin position="240"/>
        <end position="251"/>
    </location>
</feature>
<feature type="compositionally biased region" description="Basic residues" evidence="1">
    <location>
        <begin position="130"/>
        <end position="141"/>
    </location>
</feature>
<dbReference type="AlphaFoldDB" id="A0A9J6EW88"/>
<feature type="region of interest" description="Disordered" evidence="1">
    <location>
        <begin position="64"/>
        <end position="141"/>
    </location>
</feature>
<evidence type="ECO:0000256" key="2">
    <source>
        <dbReference type="SAM" id="Phobius"/>
    </source>
</evidence>
<name>A0A9J6EW88_RHIMP</name>
<proteinExistence type="predicted"/>
<reference evidence="3" key="1">
    <citation type="journal article" date="2020" name="Cell">
        <title>Large-Scale Comparative Analyses of Tick Genomes Elucidate Their Genetic Diversity and Vector Capacities.</title>
        <authorList>
            <consortium name="Tick Genome and Microbiome Consortium (TIGMIC)"/>
            <person name="Jia N."/>
            <person name="Wang J."/>
            <person name="Shi W."/>
            <person name="Du L."/>
            <person name="Sun Y."/>
            <person name="Zhan W."/>
            <person name="Jiang J.F."/>
            <person name="Wang Q."/>
            <person name="Zhang B."/>
            <person name="Ji P."/>
            <person name="Bell-Sakyi L."/>
            <person name="Cui X.M."/>
            <person name="Yuan T.T."/>
            <person name="Jiang B.G."/>
            <person name="Yang W.F."/>
            <person name="Lam T.T."/>
            <person name="Chang Q.C."/>
            <person name="Ding S.J."/>
            <person name="Wang X.J."/>
            <person name="Zhu J.G."/>
            <person name="Ruan X.D."/>
            <person name="Zhao L."/>
            <person name="Wei J.T."/>
            <person name="Ye R.Z."/>
            <person name="Que T.C."/>
            <person name="Du C.H."/>
            <person name="Zhou Y.H."/>
            <person name="Cheng J.X."/>
            <person name="Dai P.F."/>
            <person name="Guo W.B."/>
            <person name="Han X.H."/>
            <person name="Huang E.J."/>
            <person name="Li L.F."/>
            <person name="Wei W."/>
            <person name="Gao Y.C."/>
            <person name="Liu J.Z."/>
            <person name="Shao H.Z."/>
            <person name="Wang X."/>
            <person name="Wang C.C."/>
            <person name="Yang T.C."/>
            <person name="Huo Q.B."/>
            <person name="Li W."/>
            <person name="Chen H.Y."/>
            <person name="Chen S.E."/>
            <person name="Zhou L.G."/>
            <person name="Ni X.B."/>
            <person name="Tian J.H."/>
            <person name="Sheng Y."/>
            <person name="Liu T."/>
            <person name="Pan Y.S."/>
            <person name="Xia L.Y."/>
            <person name="Li J."/>
            <person name="Zhao F."/>
            <person name="Cao W.C."/>
        </authorList>
    </citation>
    <scope>NUCLEOTIDE SEQUENCE</scope>
    <source>
        <strain evidence="3">Rmic-2018</strain>
    </source>
</reference>
<protein>
    <submittedName>
        <fullName evidence="3">Uncharacterized protein</fullName>
    </submittedName>
</protein>
<sequence>MCHSRSLMCERGTLDQTGVGVFIVVIFIVPATTTTLVVPRRWWLSSPPPPLFFSTPAHSCRVSPLGRASPPPANRNSLLPPLSCERGGDEKWGAGVEGEREKKCSSREGGAMERMHKQTETGTRRQAGWRARRSGRGGSTLKRRGWLRRRKKEIAFCRRRAPFRRAATSTGCGVGGACLCVCVRTAQHRRTLDRLPPWEDYAAGGAGRPPYGNAARGAAAAQPPPSYQARQLMLQQQQQHLHHQQQHHQQQHRYGSQHTAVTTGGGGYEPTLLSLLTCT</sequence>
<organism evidence="3 4">
    <name type="scientific">Rhipicephalus microplus</name>
    <name type="common">Cattle tick</name>
    <name type="synonym">Boophilus microplus</name>
    <dbReference type="NCBI Taxonomy" id="6941"/>
    <lineage>
        <taxon>Eukaryota</taxon>
        <taxon>Metazoa</taxon>
        <taxon>Ecdysozoa</taxon>
        <taxon>Arthropoda</taxon>
        <taxon>Chelicerata</taxon>
        <taxon>Arachnida</taxon>
        <taxon>Acari</taxon>
        <taxon>Parasitiformes</taxon>
        <taxon>Ixodida</taxon>
        <taxon>Ixodoidea</taxon>
        <taxon>Ixodidae</taxon>
        <taxon>Rhipicephalinae</taxon>
        <taxon>Rhipicephalus</taxon>
        <taxon>Boophilus</taxon>
    </lineage>
</organism>
<keyword evidence="2" id="KW-0472">Membrane</keyword>
<keyword evidence="2" id="KW-0812">Transmembrane</keyword>
<feature type="compositionally biased region" description="Polar residues" evidence="1">
    <location>
        <begin position="253"/>
        <end position="262"/>
    </location>
</feature>
<feature type="region of interest" description="Disordered" evidence="1">
    <location>
        <begin position="197"/>
        <end position="266"/>
    </location>
</feature>
<reference evidence="3" key="2">
    <citation type="submission" date="2021-09" db="EMBL/GenBank/DDBJ databases">
        <authorList>
            <person name="Jia N."/>
            <person name="Wang J."/>
            <person name="Shi W."/>
            <person name="Du L."/>
            <person name="Sun Y."/>
            <person name="Zhan W."/>
            <person name="Jiang J."/>
            <person name="Wang Q."/>
            <person name="Zhang B."/>
            <person name="Ji P."/>
            <person name="Sakyi L.B."/>
            <person name="Cui X."/>
            <person name="Yuan T."/>
            <person name="Jiang B."/>
            <person name="Yang W."/>
            <person name="Lam T.T.-Y."/>
            <person name="Chang Q."/>
            <person name="Ding S."/>
            <person name="Wang X."/>
            <person name="Zhu J."/>
            <person name="Ruan X."/>
            <person name="Zhao L."/>
            <person name="Wei J."/>
            <person name="Que T."/>
            <person name="Du C."/>
            <person name="Cheng J."/>
            <person name="Dai P."/>
            <person name="Han X."/>
            <person name="Huang E."/>
            <person name="Gao Y."/>
            <person name="Liu J."/>
            <person name="Shao H."/>
            <person name="Ye R."/>
            <person name="Li L."/>
            <person name="Wei W."/>
            <person name="Wang X."/>
            <person name="Wang C."/>
            <person name="Huo Q."/>
            <person name="Li W."/>
            <person name="Guo W."/>
            <person name="Chen H."/>
            <person name="Chen S."/>
            <person name="Zhou L."/>
            <person name="Zhou L."/>
            <person name="Ni X."/>
            <person name="Tian J."/>
            <person name="Zhou Y."/>
            <person name="Sheng Y."/>
            <person name="Liu T."/>
            <person name="Pan Y."/>
            <person name="Xia L."/>
            <person name="Li J."/>
            <person name="Zhao F."/>
            <person name="Cao W."/>
        </authorList>
    </citation>
    <scope>NUCLEOTIDE SEQUENCE</scope>
    <source>
        <strain evidence="3">Rmic-2018</strain>
        <tissue evidence="3">Larvae</tissue>
    </source>
</reference>
<evidence type="ECO:0000256" key="1">
    <source>
        <dbReference type="SAM" id="MobiDB-lite"/>
    </source>
</evidence>
<keyword evidence="2" id="KW-1133">Transmembrane helix</keyword>